<feature type="coiled-coil region" evidence="1">
    <location>
        <begin position="493"/>
        <end position="690"/>
    </location>
</feature>
<protein>
    <submittedName>
        <fullName evidence="4">Leucine-rich repeat-containing protein DDB_G0290503</fullName>
    </submittedName>
</protein>
<keyword evidence="3" id="KW-1185">Reference proteome</keyword>
<accession>A0A9C5Z202</accession>
<feature type="coiled-coil region" evidence="1">
    <location>
        <begin position="1328"/>
        <end position="1502"/>
    </location>
</feature>
<feature type="coiled-coil region" evidence="1">
    <location>
        <begin position="393"/>
        <end position="427"/>
    </location>
</feature>
<dbReference type="Proteomes" id="UP000092443">
    <property type="component" value="Unplaced"/>
</dbReference>
<sequence length="1994" mass="234378">MDNVRDWKNILLQWISECGFIELNVFNLEQTDIDAFYINVREKHHKIASSNHLNLLDFLQQFYPEFEAHCDDDNILSSADYIYVYTLLLHFSCVKYPQKFFHNICQKLPMSSQQIMGLLFITLLDLEKLNKDNLRHVIAKAMIKTPSISRSNSDPVITNNETDSPMRNIGSRRNSPLTPGTNLLEEQTRELFDLRAQLETERYEKDLLEIQIKQNENKILRLNEDHKNLIQEIKELKIDVHKKSTENELSVIYEGNEDEQAYKRFIKEISQKDDEIMKLSETVRAAQDDKILAKEKFSYIEKQIEVYCKRIELFEHKMTDLNEELEKRDKTIKYLTDVKVELEEYITETRLAGLNASIESISSISCISEVSSELTLIPSESENLAVSVIDKQLREKEQENIRIRDELNTLNDNNKLLCERIQELMKLEMSEFQLTFNESVSEMDISTNCDPYAQFNVFAKCMEKINDHHYVEKNMITKLAHEIEELLKKNLKLDSMRESTTLLQNNLNTMERNNKDLEETKERLQSMLCNNELELKDLKKQLEVEKCGKENSNEEVNALKVKLHQMEKTNAELTSSNVQLEAQIMDMQNQLQAMQKKWIMQTNRLEEQIKLYDDHSKELQLFQDENLSLKNDCEQALIRNENLKDNCRETIRNEIISEFGMEVTNLKKKNAYLESRIDILMKEHKEEKQQFQKDETVGRERIIELDNEIFRMNEELTHFHILFESSDLEVNHLNETLGQMERGIIALIKLCSGNCTINNSANILKELEYHIKLLTHQNTVAVDRLETLEITQQESNTNFNDLLKQAQEQERILNQRCINTTEDLLNLKEQNNEYEEKIEKLKDKQNQFIEQIKSDLMKKECELRQQLKDAKLEYEQSLNDLNRELKMEKERNNNKEKELLLLKAEHDELKSRLNEAEKEMHTLHKFNCATNINYERLHAFEVRVMEFSDDNDRFKREIQTLKQELSKTAQYIIDGDQIICKLKKEVKNCDSLKKQVNDLQGSLSQSIEAKEMLKHELEKKDKQIVELRESLNEQSQTLNTFNDTLIEMTKEKERLLKESNAFASRIQREQEEKSLLLSSLEKSTNRMRSEIQREESNSENLRRHNNEIKLQLESLQQQNEKLQNELSERKADFKALLEEQEQIKEDFQEKRTTLMNRLAESCDELANYHMSFAELVVTIENNVNLSIQMNEFRNIFNPCDGSADSNSINQLRQWINRLFHIENLQQSRIEQLLENEKQNLNTNEELIKENHELKFKIEQNQKEIDDVHKEMENTYSMMQKRITNEVKKMEEDILNLVIMNEHITDEKAALQSHINQQAEACQSANMKLDEVTAYNQELTLQLEKMKEEMEKLQVNYVPEQQYNNLEMEYKNLQEKCKNQQTHLHTLEAELSNKSKKISNFETTIFDMGILCKDLEKKIAFTTKKLDETDNDKLNAQLKCEQFRSECERYEKDIEHLKLQQENITNENNRVCSNISAEKDILRNEIEEHKANLLRANERASQKIASISMEKESACEENLSLRKQLVEMSKHQTNTEMKLSSLIERSQSWEQHFHASETELGSMKKYLEKSKANIERLKNENKKLRESQQVTLRRAEKTALKLGDAQARALKLERESETWVERFRGCRKEKDMMDVKLVQFKLRVAEVEKSHEQLLAKIENLERLNQTLQDARQKLEACEIDDKAKINKLEKVRETKEAKIRQLTAALNSGEQANVKLNLEIGALNSQLQELKLDLSANYNAQIEEMKLRLASAQEQAQKYAEVNQNSIIQINELEGQNAKTNEELSKVSLAMRISEERYAALSGEMEEMRANMLALRNDRTNAEQEQEILKQSLKEMHVENQELICERDSFAEGLQKFSALMGEKMKQKTNKIENLECEIKELREKAEMQNLELIEGRKIAAKNVIELAELRTHLAKMEETLKSEQQSNERLRSDNQLLDSQYQEVKKHAAEVEANNEELIKKNILELENLEHAVNILNVNILASALASPKRVKQ</sequence>
<dbReference type="GeneID" id="119639249"/>
<gene>
    <name evidence="4" type="primary">LOC119639249</name>
</gene>
<proteinExistence type="predicted"/>
<evidence type="ECO:0000256" key="2">
    <source>
        <dbReference type="SAM" id="MobiDB-lite"/>
    </source>
</evidence>
<feature type="region of interest" description="Disordered" evidence="2">
    <location>
        <begin position="150"/>
        <end position="180"/>
    </location>
</feature>
<evidence type="ECO:0000313" key="4">
    <source>
        <dbReference type="RefSeq" id="XP_037892461.1"/>
    </source>
</evidence>
<dbReference type="RefSeq" id="XP_037892461.1">
    <property type="nucleotide sequence ID" value="XM_038036533.1"/>
</dbReference>
<dbReference type="KEGG" id="gfs:119639249"/>
<feature type="coiled-coil region" evidence="1">
    <location>
        <begin position="1559"/>
        <end position="1614"/>
    </location>
</feature>
<feature type="coiled-coil region" evidence="1">
    <location>
        <begin position="184"/>
        <end position="289"/>
    </location>
</feature>
<evidence type="ECO:0000313" key="3">
    <source>
        <dbReference type="Proteomes" id="UP000092443"/>
    </source>
</evidence>
<keyword evidence="1" id="KW-0175">Coiled coil</keyword>
<reference evidence="4" key="1">
    <citation type="submission" date="2025-08" db="UniProtKB">
        <authorList>
            <consortium name="RefSeq"/>
        </authorList>
    </citation>
    <scope>IDENTIFICATION</scope>
    <source>
        <tissue evidence="4">Whole body pupa</tissue>
    </source>
</reference>
<feature type="coiled-coil region" evidence="1">
    <location>
        <begin position="1229"/>
        <end position="1270"/>
    </location>
</feature>
<organism evidence="3 4">
    <name type="scientific">Glossina fuscipes</name>
    <dbReference type="NCBI Taxonomy" id="7396"/>
    <lineage>
        <taxon>Eukaryota</taxon>
        <taxon>Metazoa</taxon>
        <taxon>Ecdysozoa</taxon>
        <taxon>Arthropoda</taxon>
        <taxon>Hexapoda</taxon>
        <taxon>Insecta</taxon>
        <taxon>Pterygota</taxon>
        <taxon>Neoptera</taxon>
        <taxon>Endopterygota</taxon>
        <taxon>Diptera</taxon>
        <taxon>Brachycera</taxon>
        <taxon>Muscomorpha</taxon>
        <taxon>Hippoboscoidea</taxon>
        <taxon>Glossinidae</taxon>
        <taxon>Glossina</taxon>
    </lineage>
</organism>
<feature type="coiled-coil region" evidence="1">
    <location>
        <begin position="1643"/>
        <end position="1962"/>
    </location>
</feature>
<evidence type="ECO:0000256" key="1">
    <source>
        <dbReference type="SAM" id="Coils"/>
    </source>
</evidence>
<feature type="coiled-coil region" evidence="1">
    <location>
        <begin position="796"/>
        <end position="1157"/>
    </location>
</feature>
<name>A0A9C5Z202_9MUSC</name>